<dbReference type="Proteomes" id="UP001165641">
    <property type="component" value="Unassembled WGS sequence"/>
</dbReference>
<evidence type="ECO:0000256" key="5">
    <source>
        <dbReference type="ARBA" id="ARBA00022777"/>
    </source>
</evidence>
<dbReference type="Gene3D" id="1.10.287.130">
    <property type="match status" value="1"/>
</dbReference>
<evidence type="ECO:0000313" key="11">
    <source>
        <dbReference type="EMBL" id="MDB6178421.1"/>
    </source>
</evidence>
<evidence type="ECO:0000259" key="10">
    <source>
        <dbReference type="PROSITE" id="PS50110"/>
    </source>
</evidence>
<name>A0ABT4ZGC7_9RHOB</name>
<keyword evidence="3" id="KW-0808">Transferase</keyword>
<evidence type="ECO:0000256" key="4">
    <source>
        <dbReference type="ARBA" id="ARBA00022741"/>
    </source>
</evidence>
<evidence type="ECO:0000256" key="8">
    <source>
        <dbReference type="PROSITE-ProRule" id="PRU00169"/>
    </source>
</evidence>
<dbReference type="InterPro" id="IPR003594">
    <property type="entry name" value="HATPase_dom"/>
</dbReference>
<gene>
    <name evidence="11" type="ORF">PAF17_13030</name>
</gene>
<dbReference type="PANTHER" id="PTHR43065:SF46">
    <property type="entry name" value="C4-DICARBOXYLATE TRANSPORT SENSOR PROTEIN DCTB"/>
    <property type="match status" value="1"/>
</dbReference>
<dbReference type="InterPro" id="IPR005467">
    <property type="entry name" value="His_kinase_dom"/>
</dbReference>
<sequence>MTQPRLLIVDDEADFAVSTARALALEGVQTVLAHDGAGAVAAVEAGDCQMALLDIRIRNEDGTELAARLKTIRPDLIVIIMTAYASVDSAISAMQAGAHDYLRKPFFLDELMRALGRGGEILELRHEKEAAERELAMLRQLEATSQLAAGLSHDFLNMLAVVQGNLSVLSDRLGDAPALLPYARDANKAAASAASVVARLGGFLRDRKTDTQPIDLRDPVRAAVEMVRGTICAGMTLRLSLPAEPLLVLADASLVETAIVNLLINARDATQGHGGAVIFLSRIVQGGSYARLSVQDDGPGLDDDAQGRALTPFFTTKTHGTGLGLPMIQQFALNNGGRFHLANSSEGGAIATLDLPALPVHSVGANI</sequence>
<dbReference type="InterPro" id="IPR001789">
    <property type="entry name" value="Sig_transdc_resp-reg_receiver"/>
</dbReference>
<dbReference type="PRINTS" id="PR00344">
    <property type="entry name" value="BCTRLSENSOR"/>
</dbReference>
<dbReference type="Pfam" id="PF02518">
    <property type="entry name" value="HATPase_c"/>
    <property type="match status" value="1"/>
</dbReference>
<evidence type="ECO:0000313" key="12">
    <source>
        <dbReference type="Proteomes" id="UP001165641"/>
    </source>
</evidence>
<dbReference type="Gene3D" id="3.30.565.10">
    <property type="entry name" value="Histidine kinase-like ATPase, C-terminal domain"/>
    <property type="match status" value="1"/>
</dbReference>
<feature type="domain" description="Histidine kinase" evidence="9">
    <location>
        <begin position="150"/>
        <end position="359"/>
    </location>
</feature>
<keyword evidence="12" id="KW-1185">Reference proteome</keyword>
<organism evidence="11 12">
    <name type="scientific">Paracoccus onchidii</name>
    <dbReference type="NCBI Taxonomy" id="3017813"/>
    <lineage>
        <taxon>Bacteria</taxon>
        <taxon>Pseudomonadati</taxon>
        <taxon>Pseudomonadota</taxon>
        <taxon>Alphaproteobacteria</taxon>
        <taxon>Rhodobacterales</taxon>
        <taxon>Paracoccaceae</taxon>
        <taxon>Paracoccus</taxon>
    </lineage>
</organism>
<feature type="modified residue" description="4-aspartylphosphate" evidence="8">
    <location>
        <position position="54"/>
    </location>
</feature>
<dbReference type="EC" id="2.7.13.3" evidence="2"/>
<dbReference type="EMBL" id="JAQBIE010000016">
    <property type="protein sequence ID" value="MDB6178421.1"/>
    <property type="molecule type" value="Genomic_DNA"/>
</dbReference>
<keyword evidence="7" id="KW-0902">Two-component regulatory system</keyword>
<dbReference type="PROSITE" id="PS50110">
    <property type="entry name" value="RESPONSE_REGULATORY"/>
    <property type="match status" value="1"/>
</dbReference>
<feature type="domain" description="Response regulatory" evidence="10">
    <location>
        <begin position="5"/>
        <end position="119"/>
    </location>
</feature>
<comment type="caution">
    <text evidence="11">The sequence shown here is derived from an EMBL/GenBank/DDBJ whole genome shotgun (WGS) entry which is preliminary data.</text>
</comment>
<dbReference type="SMART" id="SM00448">
    <property type="entry name" value="REC"/>
    <property type="match status" value="1"/>
</dbReference>
<proteinExistence type="predicted"/>
<keyword evidence="8" id="KW-0597">Phosphoprotein</keyword>
<comment type="catalytic activity">
    <reaction evidence="1">
        <text>ATP + protein L-histidine = ADP + protein N-phospho-L-histidine.</text>
        <dbReference type="EC" id="2.7.13.3"/>
    </reaction>
</comment>
<dbReference type="RefSeq" id="WP_271889543.1">
    <property type="nucleotide sequence ID" value="NZ_JAQBIE010000016.1"/>
</dbReference>
<dbReference type="InterPro" id="IPR004358">
    <property type="entry name" value="Sig_transdc_His_kin-like_C"/>
</dbReference>
<keyword evidence="6" id="KW-0067">ATP-binding</keyword>
<evidence type="ECO:0000256" key="3">
    <source>
        <dbReference type="ARBA" id="ARBA00022679"/>
    </source>
</evidence>
<evidence type="ECO:0000259" key="9">
    <source>
        <dbReference type="PROSITE" id="PS50109"/>
    </source>
</evidence>
<evidence type="ECO:0000256" key="6">
    <source>
        <dbReference type="ARBA" id="ARBA00022840"/>
    </source>
</evidence>
<dbReference type="SUPFAM" id="SSF52172">
    <property type="entry name" value="CheY-like"/>
    <property type="match status" value="1"/>
</dbReference>
<dbReference type="SUPFAM" id="SSF55874">
    <property type="entry name" value="ATPase domain of HSP90 chaperone/DNA topoisomerase II/histidine kinase"/>
    <property type="match status" value="1"/>
</dbReference>
<reference evidence="11" key="1">
    <citation type="submission" date="2022-12" db="EMBL/GenBank/DDBJ databases">
        <title>Paracoccus onchidii sp. nov., isolated from a marine invertebrate from the South China Sea.</title>
        <authorList>
            <person name="Xu S."/>
            <person name="Liu Z."/>
            <person name="Xu Y."/>
        </authorList>
    </citation>
    <scope>NUCLEOTIDE SEQUENCE</scope>
    <source>
        <strain evidence="11">Z330</strain>
    </source>
</reference>
<dbReference type="PROSITE" id="PS50109">
    <property type="entry name" value="HIS_KIN"/>
    <property type="match status" value="1"/>
</dbReference>
<evidence type="ECO:0000256" key="2">
    <source>
        <dbReference type="ARBA" id="ARBA00012438"/>
    </source>
</evidence>
<evidence type="ECO:0000256" key="7">
    <source>
        <dbReference type="ARBA" id="ARBA00023012"/>
    </source>
</evidence>
<dbReference type="InterPro" id="IPR036890">
    <property type="entry name" value="HATPase_C_sf"/>
</dbReference>
<dbReference type="Pfam" id="PF00072">
    <property type="entry name" value="Response_reg"/>
    <property type="match status" value="1"/>
</dbReference>
<keyword evidence="4" id="KW-0547">Nucleotide-binding</keyword>
<dbReference type="InterPro" id="IPR011006">
    <property type="entry name" value="CheY-like_superfamily"/>
</dbReference>
<dbReference type="SMART" id="SM00387">
    <property type="entry name" value="HATPase_c"/>
    <property type="match status" value="1"/>
</dbReference>
<dbReference type="PANTHER" id="PTHR43065">
    <property type="entry name" value="SENSOR HISTIDINE KINASE"/>
    <property type="match status" value="1"/>
</dbReference>
<evidence type="ECO:0000256" key="1">
    <source>
        <dbReference type="ARBA" id="ARBA00000085"/>
    </source>
</evidence>
<dbReference type="Gene3D" id="3.40.50.2300">
    <property type="match status" value="1"/>
</dbReference>
<protein>
    <recommendedName>
        <fullName evidence="2">histidine kinase</fullName>
        <ecNumber evidence="2">2.7.13.3</ecNumber>
    </recommendedName>
</protein>
<accession>A0ABT4ZGC7</accession>
<keyword evidence="5" id="KW-0418">Kinase</keyword>